<organism evidence="2 3">
    <name type="scientific">Modicella reniformis</name>
    <dbReference type="NCBI Taxonomy" id="1440133"/>
    <lineage>
        <taxon>Eukaryota</taxon>
        <taxon>Fungi</taxon>
        <taxon>Fungi incertae sedis</taxon>
        <taxon>Mucoromycota</taxon>
        <taxon>Mortierellomycotina</taxon>
        <taxon>Mortierellomycetes</taxon>
        <taxon>Mortierellales</taxon>
        <taxon>Mortierellaceae</taxon>
        <taxon>Modicella</taxon>
    </lineage>
</organism>
<name>A0A9P6MAI9_9FUNG</name>
<comment type="caution">
    <text evidence="2">The sequence shown here is derived from an EMBL/GenBank/DDBJ whole genome shotgun (WGS) entry which is preliminary data.</text>
</comment>
<sequence length="241" mass="26747">MPSPAIPSPSSGSSFPSAAQQPPPPPPPPHQQQTPFAQTIVRDLENRLHFVEDAYMALRQYAQKLEQVQATQDHTLQWMRDRLDQISEANIARRDSVASPLTPQSGVISTTKRKADMVSDDSRSSRSRFETSATRHDSEGSLSMVVRDHAYQHHQHGHAARSGPGPAPGFEGPSNSGYHHSGSSEQHSQQQHYHDVPAHPSSSHHSSPAHMHQQAHHPHQQHPQGLQGHQYRHPTTQGKVY</sequence>
<feature type="compositionally biased region" description="Polar residues" evidence="1">
    <location>
        <begin position="99"/>
        <end position="110"/>
    </location>
</feature>
<feature type="region of interest" description="Disordered" evidence="1">
    <location>
        <begin position="1"/>
        <end position="35"/>
    </location>
</feature>
<accession>A0A9P6MAI9</accession>
<proteinExistence type="predicted"/>
<feature type="region of interest" description="Disordered" evidence="1">
    <location>
        <begin position="94"/>
        <end position="241"/>
    </location>
</feature>
<dbReference type="OrthoDB" id="2446185at2759"/>
<feature type="compositionally biased region" description="Basic and acidic residues" evidence="1">
    <location>
        <begin position="113"/>
        <end position="139"/>
    </location>
</feature>
<dbReference type="AlphaFoldDB" id="A0A9P6MAI9"/>
<feature type="compositionally biased region" description="Low complexity" evidence="1">
    <location>
        <begin position="176"/>
        <end position="191"/>
    </location>
</feature>
<feature type="compositionally biased region" description="Low complexity" evidence="1">
    <location>
        <begin position="198"/>
        <end position="212"/>
    </location>
</feature>
<feature type="compositionally biased region" description="Low complexity" evidence="1">
    <location>
        <begin position="8"/>
        <end position="20"/>
    </location>
</feature>
<dbReference type="Proteomes" id="UP000749646">
    <property type="component" value="Unassembled WGS sequence"/>
</dbReference>
<reference evidence="2" key="1">
    <citation type="journal article" date="2020" name="Fungal Divers.">
        <title>Resolving the Mortierellaceae phylogeny through synthesis of multi-gene phylogenetics and phylogenomics.</title>
        <authorList>
            <person name="Vandepol N."/>
            <person name="Liber J."/>
            <person name="Desiro A."/>
            <person name="Na H."/>
            <person name="Kennedy M."/>
            <person name="Barry K."/>
            <person name="Grigoriev I.V."/>
            <person name="Miller A.N."/>
            <person name="O'Donnell K."/>
            <person name="Stajich J.E."/>
            <person name="Bonito G."/>
        </authorList>
    </citation>
    <scope>NUCLEOTIDE SEQUENCE</scope>
    <source>
        <strain evidence="2">MES-2147</strain>
    </source>
</reference>
<gene>
    <name evidence="2" type="ORF">BGZ65_010828</name>
</gene>
<dbReference type="EMBL" id="JAAAHW010003299">
    <property type="protein sequence ID" value="KAF9985441.1"/>
    <property type="molecule type" value="Genomic_DNA"/>
</dbReference>
<protein>
    <submittedName>
        <fullName evidence="2">Uncharacterized protein</fullName>
    </submittedName>
</protein>
<feature type="compositionally biased region" description="Pro residues" evidence="1">
    <location>
        <begin position="21"/>
        <end position="30"/>
    </location>
</feature>
<evidence type="ECO:0000313" key="3">
    <source>
        <dbReference type="Proteomes" id="UP000749646"/>
    </source>
</evidence>
<evidence type="ECO:0000256" key="1">
    <source>
        <dbReference type="SAM" id="MobiDB-lite"/>
    </source>
</evidence>
<keyword evidence="3" id="KW-1185">Reference proteome</keyword>
<evidence type="ECO:0000313" key="2">
    <source>
        <dbReference type="EMBL" id="KAF9985441.1"/>
    </source>
</evidence>